<evidence type="ECO:0000256" key="1">
    <source>
        <dbReference type="SAM" id="MobiDB-lite"/>
    </source>
</evidence>
<dbReference type="EMBL" id="KB742571">
    <property type="protein sequence ID" value="EOB06942.1"/>
    <property type="molecule type" value="Genomic_DNA"/>
</dbReference>
<sequence length="1002" mass="109007">MHILVSESMNAIVSLSDEVESALQVIIKCSDNSKIFSSVLGRSRKRILDCARSATRCDTPKPDGFDSRLMVPPEHILTKPTAEGGLTQLLGEPRLGAAADRNNLRSFGSQFAKIKQASRSALLHLKPSLQKVTEANWDLGPVVPPHMSNLRMHRPDLKIQFSFPFLFLEGANPACIPDACTSATHQEMLRLVAQRSSKMGQIVPLNAFVDSGLSTNLETSEWGLQVGRLCGTIRDGADPGATTMEVCRMAPCPEQDRALCQLTLKWQHFPFELVQTAKAFLEAFCDLQRGEEVIRALIPPRFANRAATLVRHQNDGAGGTQPAHHHEGGPGGCDHGPTFPQGSDPAGWSWVTIPRRPRSSTPSCIITVSHTKDERLARMSASQGSIPHQPLWDASPPFRIQLGTNYDAVAASAFESVTNHPALNATQLCRSSLGSGFGGQTSTRRCSKVEVTPSAVRQAGRAREKEKTTRWGFFRRDISVMYQQRKFCLQNPVSKTLLRIDGLLMWNRWLVQVTGRSGGPESHLGARLWLPDKAPSRQQVASGTISHVRLTKKPRRTFGKLFAAQRGVITTRREGVVVTVPRTRGPEPEYSITPELRLLFGDLQSELEIKGDNAAVTGRGRHHKALGGSIAINFSSDRYCLAGETAGLWWVSMEITLMMLPKLQTCPQAPNLQEVLRGRDCLWRGEDRVMDERMKTTRLVQVEAGCCRLQCPVPTTVSEGWDPDPAPSYGCMIRPCTGQDGWTTGAVEEILGLGGPPRSPICNTWGRGTAASSLPRGEEAPPATTTDPSKLLLLGAVAPCLLLGSCGAAGGSAALQARLPALSQRCFLGLLRTTVASKNTRGGLQNWLKSFCVTGSGYESCSHCLLCWGCIRGRSEKVENGLLELAQSESLWDGTTSPQHQGGKLLNAQSVFLSICQEKSRTAAPELRKKCRLGMLLLFGPQIGSPATVATHVLPTSILYLRPRGFAARAIMPSEPRATHKHPFASLGFNKAGKEQGVVVMG</sequence>
<feature type="region of interest" description="Disordered" evidence="1">
    <location>
        <begin position="313"/>
        <end position="349"/>
    </location>
</feature>
<dbReference type="AlphaFoldDB" id="R0KAR8"/>
<organism evidence="2 3">
    <name type="scientific">Anas platyrhynchos</name>
    <name type="common">Mallard</name>
    <name type="synonym">Anas boschas</name>
    <dbReference type="NCBI Taxonomy" id="8839"/>
    <lineage>
        <taxon>Eukaryota</taxon>
        <taxon>Metazoa</taxon>
        <taxon>Chordata</taxon>
        <taxon>Craniata</taxon>
        <taxon>Vertebrata</taxon>
        <taxon>Euteleostomi</taxon>
        <taxon>Archelosauria</taxon>
        <taxon>Archosauria</taxon>
        <taxon>Dinosauria</taxon>
        <taxon>Saurischia</taxon>
        <taxon>Theropoda</taxon>
        <taxon>Coelurosauria</taxon>
        <taxon>Aves</taxon>
        <taxon>Neognathae</taxon>
        <taxon>Galloanserae</taxon>
        <taxon>Anseriformes</taxon>
        <taxon>Anatidae</taxon>
        <taxon>Anatinae</taxon>
        <taxon>Anas</taxon>
    </lineage>
</organism>
<accession>R0KAR8</accession>
<proteinExistence type="predicted"/>
<evidence type="ECO:0000313" key="2">
    <source>
        <dbReference type="EMBL" id="EOB06942.1"/>
    </source>
</evidence>
<evidence type="ECO:0000313" key="3">
    <source>
        <dbReference type="Proteomes" id="UP000296049"/>
    </source>
</evidence>
<protein>
    <submittedName>
        <fullName evidence="2">Uncharacterized protein</fullName>
    </submittedName>
</protein>
<keyword evidence="3" id="KW-1185">Reference proteome</keyword>
<gene>
    <name evidence="2" type="ORF">Anapl_08142</name>
</gene>
<reference evidence="3" key="1">
    <citation type="journal article" date="2013" name="Nat. Genet.">
        <title>The duck genome and transcriptome provide insight into an avian influenza virus reservoir species.</title>
        <authorList>
            <person name="Huang Y."/>
            <person name="Li Y."/>
            <person name="Burt D.W."/>
            <person name="Chen H."/>
            <person name="Zhang Y."/>
            <person name="Qian W."/>
            <person name="Kim H."/>
            <person name="Gan S."/>
            <person name="Zhao Y."/>
            <person name="Li J."/>
            <person name="Yi K."/>
            <person name="Feng H."/>
            <person name="Zhu P."/>
            <person name="Li B."/>
            <person name="Liu Q."/>
            <person name="Fairley S."/>
            <person name="Magor K.E."/>
            <person name="Du Z."/>
            <person name="Hu X."/>
            <person name="Goodman L."/>
            <person name="Tafer H."/>
            <person name="Vignal A."/>
            <person name="Lee T."/>
            <person name="Kim K.W."/>
            <person name="Sheng Z."/>
            <person name="An Y."/>
            <person name="Searle S."/>
            <person name="Herrero J."/>
            <person name="Groenen M.A."/>
            <person name="Crooijmans R.P."/>
            <person name="Faraut T."/>
            <person name="Cai Q."/>
            <person name="Webster R.G."/>
            <person name="Aldridge J.R."/>
            <person name="Warren W.C."/>
            <person name="Bartschat S."/>
            <person name="Kehr S."/>
            <person name="Marz M."/>
            <person name="Stadler P.F."/>
            <person name="Smith J."/>
            <person name="Kraus R.H."/>
            <person name="Zhao Y."/>
            <person name="Ren L."/>
            <person name="Fei J."/>
            <person name="Morisson M."/>
            <person name="Kaiser P."/>
            <person name="Griffin D.K."/>
            <person name="Rao M."/>
            <person name="Pitel F."/>
            <person name="Wang J."/>
            <person name="Li N."/>
        </authorList>
    </citation>
    <scope>NUCLEOTIDE SEQUENCE [LARGE SCALE GENOMIC DNA]</scope>
</reference>
<dbReference type="Proteomes" id="UP000296049">
    <property type="component" value="Unassembled WGS sequence"/>
</dbReference>
<name>R0KAR8_ANAPL</name>